<name>A0A6H3NUW0_9LEPT</name>
<organism evidence="2 3">
    <name type="scientific">Leptospira bandrabouensis</name>
    <dbReference type="NCBI Taxonomy" id="2484903"/>
    <lineage>
        <taxon>Bacteria</taxon>
        <taxon>Pseudomonadati</taxon>
        <taxon>Spirochaetota</taxon>
        <taxon>Spirochaetia</taxon>
        <taxon>Leptospirales</taxon>
        <taxon>Leptospiraceae</taxon>
        <taxon>Leptospira</taxon>
    </lineage>
</organism>
<gene>
    <name evidence="2" type="ORF">EHR08_15820</name>
</gene>
<evidence type="ECO:0000313" key="2">
    <source>
        <dbReference type="EMBL" id="TGN12814.1"/>
    </source>
</evidence>
<keyword evidence="1" id="KW-1133">Transmembrane helix</keyword>
<comment type="caution">
    <text evidence="2">The sequence shown here is derived from an EMBL/GenBank/DDBJ whole genome shotgun (WGS) entry which is preliminary data.</text>
</comment>
<dbReference type="OrthoDB" id="9957060at2"/>
<dbReference type="Proteomes" id="UP000297649">
    <property type="component" value="Unassembled WGS sequence"/>
</dbReference>
<evidence type="ECO:0000313" key="3">
    <source>
        <dbReference type="Proteomes" id="UP000297649"/>
    </source>
</evidence>
<evidence type="ECO:0000256" key="1">
    <source>
        <dbReference type="SAM" id="Phobius"/>
    </source>
</evidence>
<keyword evidence="1" id="KW-0812">Transmembrane</keyword>
<dbReference type="RefSeq" id="WP_135744023.1">
    <property type="nucleotide sequence ID" value="NZ_RQHT01000012.1"/>
</dbReference>
<dbReference type="EMBL" id="RQHU01000019">
    <property type="protein sequence ID" value="TGN12814.1"/>
    <property type="molecule type" value="Genomic_DNA"/>
</dbReference>
<sequence>MKPILIIGYIVFSIVFFPFCSSLEKQEGSISRQISLIEDIEAHLPEPERKRFQKFKENLIQEDKIIDKALSDSKKLAVKSQEMAIEKSEDSGKWKGIRNLIISLAIAWSVYSVIK</sequence>
<proteinExistence type="predicted"/>
<keyword evidence="1" id="KW-0472">Membrane</keyword>
<reference evidence="2" key="1">
    <citation type="journal article" date="2019" name="PLoS Negl. Trop. Dis.">
        <title>Revisiting the worldwide diversity of Leptospira species in the environment.</title>
        <authorList>
            <person name="Vincent A.T."/>
            <person name="Schiettekatte O."/>
            <person name="Bourhy P."/>
            <person name="Veyrier F.J."/>
            <person name="Picardeau M."/>
        </authorList>
    </citation>
    <scope>NUCLEOTIDE SEQUENCE [LARGE SCALE GENOMIC DNA]</scope>
    <source>
        <strain evidence="2">201601109</strain>
    </source>
</reference>
<feature type="transmembrane region" description="Helical" evidence="1">
    <location>
        <begin position="6"/>
        <end position="23"/>
    </location>
</feature>
<dbReference type="AlphaFoldDB" id="A0A6H3NUW0"/>
<accession>A0A6H3NUW0</accession>
<protein>
    <submittedName>
        <fullName evidence="2">Uncharacterized protein</fullName>
    </submittedName>
</protein>
<keyword evidence="3" id="KW-1185">Reference proteome</keyword>